<feature type="compositionally biased region" description="Basic residues" evidence="2">
    <location>
        <begin position="37"/>
        <end position="46"/>
    </location>
</feature>
<dbReference type="Gene3D" id="1.20.5.340">
    <property type="match status" value="1"/>
</dbReference>
<proteinExistence type="predicted"/>
<dbReference type="Gene3D" id="3.30.70.1820">
    <property type="entry name" value="L1 transposable element, RRM domain"/>
    <property type="match status" value="1"/>
</dbReference>
<keyword evidence="4" id="KW-1185">Reference proteome</keyword>
<sequence length="369" mass="41907">MNRENAKRKATDTTDSSQDLSTSTEAARERKTDLLKKARKKVRKNQRAREEQPTSSIKSHFPVVEKESMATTGTTDSDNAQDITNADILKKLCEMSGQLDKVCTTVEELKGEIFELKEDNSALRSELEKCKQKLERAEEMVIEAKTQASVAERRVNDLEQYGRRNNVRVLGVPEAEGENAADCEEKVLAVLRGKLGLKSMANSDIEACHRIGQRQRRQQEQPGSRSQVLPKARPIIVRFVNRKAAETVLYHRRKLKSTSYVITEDLTPANFSLLAYCWDHPEVEDSWSKRGNIIARMKGSKSFKRIEKRSDLPDLPLGASTPVNRGAEDDSTDMVIPLIQIMTTMCLGIGLMWRKHWRNMCEYCTLVCF</sequence>
<name>A0ABD0K1A7_9CAEN</name>
<feature type="compositionally biased region" description="Basic and acidic residues" evidence="2">
    <location>
        <begin position="26"/>
        <end position="36"/>
    </location>
</feature>
<feature type="compositionally biased region" description="Polar residues" evidence="2">
    <location>
        <begin position="69"/>
        <end position="80"/>
    </location>
</feature>
<evidence type="ECO:0000313" key="4">
    <source>
        <dbReference type="Proteomes" id="UP001519460"/>
    </source>
</evidence>
<organism evidence="3 4">
    <name type="scientific">Batillaria attramentaria</name>
    <dbReference type="NCBI Taxonomy" id="370345"/>
    <lineage>
        <taxon>Eukaryota</taxon>
        <taxon>Metazoa</taxon>
        <taxon>Spiralia</taxon>
        <taxon>Lophotrochozoa</taxon>
        <taxon>Mollusca</taxon>
        <taxon>Gastropoda</taxon>
        <taxon>Caenogastropoda</taxon>
        <taxon>Sorbeoconcha</taxon>
        <taxon>Cerithioidea</taxon>
        <taxon>Batillariidae</taxon>
        <taxon>Batillaria</taxon>
    </lineage>
</organism>
<gene>
    <name evidence="3" type="ORF">BaRGS_00027972</name>
</gene>
<dbReference type="Proteomes" id="UP001519460">
    <property type="component" value="Unassembled WGS sequence"/>
</dbReference>
<dbReference type="EMBL" id="JACVVK020000274">
    <property type="protein sequence ID" value="KAK7480806.1"/>
    <property type="molecule type" value="Genomic_DNA"/>
</dbReference>
<accession>A0ABD0K1A7</accession>
<evidence type="ECO:0000256" key="1">
    <source>
        <dbReference type="SAM" id="Coils"/>
    </source>
</evidence>
<feature type="coiled-coil region" evidence="1">
    <location>
        <begin position="106"/>
        <end position="154"/>
    </location>
</feature>
<feature type="compositionally biased region" description="Basic and acidic residues" evidence="2">
    <location>
        <begin position="1"/>
        <end position="12"/>
    </location>
</feature>
<keyword evidence="1" id="KW-0175">Coiled coil</keyword>
<comment type="caution">
    <text evidence="3">The sequence shown here is derived from an EMBL/GenBank/DDBJ whole genome shotgun (WGS) entry which is preliminary data.</text>
</comment>
<reference evidence="3 4" key="1">
    <citation type="journal article" date="2023" name="Sci. Data">
        <title>Genome assembly of the Korean intertidal mud-creeper Batillaria attramentaria.</title>
        <authorList>
            <person name="Patra A.K."/>
            <person name="Ho P.T."/>
            <person name="Jun S."/>
            <person name="Lee S.J."/>
            <person name="Kim Y."/>
            <person name="Won Y.J."/>
        </authorList>
    </citation>
    <scope>NUCLEOTIDE SEQUENCE [LARGE SCALE GENOMIC DNA]</scope>
    <source>
        <strain evidence="3">Wonlab-2016</strain>
    </source>
</reference>
<dbReference type="PANTHER" id="PTHR11505">
    <property type="entry name" value="L1 TRANSPOSABLE ELEMENT-RELATED"/>
    <property type="match status" value="1"/>
</dbReference>
<feature type="compositionally biased region" description="Low complexity" evidence="2">
    <location>
        <begin position="13"/>
        <end position="24"/>
    </location>
</feature>
<dbReference type="InterPro" id="IPR004244">
    <property type="entry name" value="Transposase_22"/>
</dbReference>
<evidence type="ECO:0000256" key="2">
    <source>
        <dbReference type="SAM" id="MobiDB-lite"/>
    </source>
</evidence>
<dbReference type="AlphaFoldDB" id="A0ABD0K1A7"/>
<feature type="region of interest" description="Disordered" evidence="2">
    <location>
        <begin position="1"/>
        <end position="80"/>
    </location>
</feature>
<evidence type="ECO:0000313" key="3">
    <source>
        <dbReference type="EMBL" id="KAK7480806.1"/>
    </source>
</evidence>
<protein>
    <submittedName>
        <fullName evidence="3">Uncharacterized protein</fullName>
    </submittedName>
</protein>